<proteinExistence type="predicted"/>
<evidence type="ECO:0000313" key="2">
    <source>
        <dbReference type="EMBL" id="OJG09030.1"/>
    </source>
</evidence>
<name>A0A1L8QNF2_9ENTE</name>
<sequence>MSISSNDERNDKRKCLSDESSIKKIIDPKKMLRNNTDFSHQH</sequence>
<dbReference type="EMBL" id="JXKD01000022">
    <property type="protein sequence ID" value="OJG09030.1"/>
    <property type="molecule type" value="Genomic_DNA"/>
</dbReference>
<dbReference type="Proteomes" id="UP000182149">
    <property type="component" value="Unassembled WGS sequence"/>
</dbReference>
<evidence type="ECO:0000313" key="3">
    <source>
        <dbReference type="Proteomes" id="UP000182149"/>
    </source>
</evidence>
<comment type="caution">
    <text evidence="2">The sequence shown here is derived from an EMBL/GenBank/DDBJ whole genome shotgun (WGS) entry which is preliminary data.</text>
</comment>
<keyword evidence="3" id="KW-1185">Reference proteome</keyword>
<accession>A0A1L8QNF2</accession>
<gene>
    <name evidence="2" type="ORF">RU93_GL001274</name>
</gene>
<feature type="compositionally biased region" description="Polar residues" evidence="1">
    <location>
        <begin position="33"/>
        <end position="42"/>
    </location>
</feature>
<protein>
    <submittedName>
        <fullName evidence="2">Uncharacterized protein</fullName>
    </submittedName>
</protein>
<evidence type="ECO:0000256" key="1">
    <source>
        <dbReference type="SAM" id="MobiDB-lite"/>
    </source>
</evidence>
<dbReference type="AlphaFoldDB" id="A0A1L8QNF2"/>
<organism evidence="2 3">
    <name type="scientific">Enterococcus aquimarinus</name>
    <dbReference type="NCBI Taxonomy" id="328396"/>
    <lineage>
        <taxon>Bacteria</taxon>
        <taxon>Bacillati</taxon>
        <taxon>Bacillota</taxon>
        <taxon>Bacilli</taxon>
        <taxon>Lactobacillales</taxon>
        <taxon>Enterococcaceae</taxon>
        <taxon>Enterococcus</taxon>
    </lineage>
</organism>
<feature type="region of interest" description="Disordered" evidence="1">
    <location>
        <begin position="1"/>
        <end position="42"/>
    </location>
</feature>
<reference evidence="2 3" key="1">
    <citation type="submission" date="2014-12" db="EMBL/GenBank/DDBJ databases">
        <title>Draft genome sequences of 29 type strains of Enterococci.</title>
        <authorList>
            <person name="Zhong Z."/>
            <person name="Sun Z."/>
            <person name="Liu W."/>
            <person name="Zhang W."/>
            <person name="Zhang H."/>
        </authorList>
    </citation>
    <scope>NUCLEOTIDE SEQUENCE [LARGE SCALE GENOMIC DNA]</scope>
    <source>
        <strain evidence="2 3">DSM 17690</strain>
    </source>
</reference>
<feature type="compositionally biased region" description="Basic and acidic residues" evidence="1">
    <location>
        <begin position="1"/>
        <end position="30"/>
    </location>
</feature>